<evidence type="ECO:0000313" key="4">
    <source>
        <dbReference type="Proteomes" id="UP000270296"/>
    </source>
</evidence>
<proteinExistence type="predicted"/>
<evidence type="ECO:0000256" key="1">
    <source>
        <dbReference type="SAM" id="MobiDB-lite"/>
    </source>
</evidence>
<sequence length="344" mass="38322">MATDACPVQCDLLYPPNTPDLREANDKCKTGCIMAASLRSNRLQVERVEPALSDVPAELGAQEPFSQNPDCGRDCVQQNFGPANAISQREEVEPEIEGGRGHFFRSMFNRDWSTFFKPQFWADVEIVAPPAAADVAEEPPMPPAALATQLANHRRMMDLVMNVFERFGLSPRVQESSDNLPPTDDMNDVVVETVDVPLPKDDKPDQPAFPKQEDVDDPVILFSSFKKNVVGPRYSLDSEEARANFGLMECFAQRARNLSMFTKLLLYSALILCSACLIWIGTLFLRSGFKRRSIKKEPEKNEVIYCVPSPYYFEKCSAEKLEPPTAGGPPGYSADRSSEKAITV</sequence>
<evidence type="ECO:0000313" key="3">
    <source>
        <dbReference type="EMBL" id="VDO99139.1"/>
    </source>
</evidence>
<dbReference type="EMBL" id="UZAM01007438">
    <property type="protein sequence ID" value="VDO99139.1"/>
    <property type="molecule type" value="Genomic_DNA"/>
</dbReference>
<keyword evidence="2" id="KW-0812">Transmembrane</keyword>
<dbReference type="AlphaFoldDB" id="A0A183IGV2"/>
<reference evidence="3 4" key="2">
    <citation type="submission" date="2018-11" db="EMBL/GenBank/DDBJ databases">
        <authorList>
            <consortium name="Pathogen Informatics"/>
        </authorList>
    </citation>
    <scope>NUCLEOTIDE SEQUENCE [LARGE SCALE GENOMIC DNA]</scope>
</reference>
<keyword evidence="2" id="KW-0472">Membrane</keyword>
<reference evidence="5" key="1">
    <citation type="submission" date="2016-06" db="UniProtKB">
        <authorList>
            <consortium name="WormBaseParasite"/>
        </authorList>
    </citation>
    <scope>IDENTIFICATION</scope>
</reference>
<accession>A0A183IGV2</accession>
<feature type="region of interest" description="Disordered" evidence="1">
    <location>
        <begin position="323"/>
        <end position="344"/>
    </location>
</feature>
<dbReference type="Proteomes" id="UP000270296">
    <property type="component" value="Unassembled WGS sequence"/>
</dbReference>
<dbReference type="WBParaSite" id="SBAD_0000298601-mRNA-1">
    <property type="protein sequence ID" value="SBAD_0000298601-mRNA-1"/>
    <property type="gene ID" value="SBAD_0000298601"/>
</dbReference>
<organism evidence="5">
    <name type="scientific">Soboliphyme baturini</name>
    <dbReference type="NCBI Taxonomy" id="241478"/>
    <lineage>
        <taxon>Eukaryota</taxon>
        <taxon>Metazoa</taxon>
        <taxon>Ecdysozoa</taxon>
        <taxon>Nematoda</taxon>
        <taxon>Enoplea</taxon>
        <taxon>Dorylaimia</taxon>
        <taxon>Dioctophymatida</taxon>
        <taxon>Dioctophymatoidea</taxon>
        <taxon>Soboliphymatidae</taxon>
        <taxon>Soboliphyme</taxon>
    </lineage>
</organism>
<protein>
    <submittedName>
        <fullName evidence="5">Transmembrane protein</fullName>
    </submittedName>
</protein>
<evidence type="ECO:0000256" key="2">
    <source>
        <dbReference type="SAM" id="Phobius"/>
    </source>
</evidence>
<evidence type="ECO:0000313" key="5">
    <source>
        <dbReference type="WBParaSite" id="SBAD_0000298601-mRNA-1"/>
    </source>
</evidence>
<feature type="transmembrane region" description="Helical" evidence="2">
    <location>
        <begin position="264"/>
        <end position="285"/>
    </location>
</feature>
<name>A0A183IGV2_9BILA</name>
<keyword evidence="2" id="KW-1133">Transmembrane helix</keyword>
<gene>
    <name evidence="3" type="ORF">SBAD_LOCUS2847</name>
</gene>
<keyword evidence="4" id="KW-1185">Reference proteome</keyword>